<evidence type="ECO:0000256" key="1">
    <source>
        <dbReference type="ARBA" id="ARBA00004496"/>
    </source>
</evidence>
<dbReference type="PROSITE" id="PS00108">
    <property type="entry name" value="PROTEIN_KINASE_ST"/>
    <property type="match status" value="1"/>
</dbReference>
<evidence type="ECO:0000256" key="11">
    <source>
        <dbReference type="ARBA" id="ARBA00047899"/>
    </source>
</evidence>
<keyword evidence="10 13" id="KW-0067">ATP-binding</keyword>
<comment type="caution">
    <text evidence="18">The sequence shown here is derived from an EMBL/GenBank/DDBJ whole genome shotgun (WGS) entry which is preliminary data.</text>
</comment>
<evidence type="ECO:0000256" key="15">
    <source>
        <dbReference type="SAM" id="MobiDB-lite"/>
    </source>
</evidence>
<name>D3B1I2_HETP5</name>
<dbReference type="GO" id="GO:0005737">
    <property type="term" value="C:cytoplasm"/>
    <property type="evidence" value="ECO:0007669"/>
    <property type="project" value="UniProtKB-SubCell"/>
</dbReference>
<dbReference type="Pfam" id="PF00433">
    <property type="entry name" value="Pkinase_C"/>
    <property type="match status" value="1"/>
</dbReference>
<feature type="region of interest" description="Disordered" evidence="15">
    <location>
        <begin position="1"/>
        <end position="50"/>
    </location>
</feature>
<dbReference type="GO" id="GO:0005856">
    <property type="term" value="C:cytoskeleton"/>
    <property type="evidence" value="ECO:0007669"/>
    <property type="project" value="TreeGrafter"/>
</dbReference>
<evidence type="ECO:0000256" key="5">
    <source>
        <dbReference type="ARBA" id="ARBA00022527"/>
    </source>
</evidence>
<dbReference type="FunFam" id="1.10.510.10:FF:000057">
    <property type="entry name" value="Non-specific serine/threonine protein kinase"/>
    <property type="match status" value="1"/>
</dbReference>
<sequence>MDASKKMNELSIKESQEGADIEDPTDDSEYNGEEYEEGGEEDDYDEEEDDVSTFSKETIDAAIATKVSIEQYYTSLFKSLKEREERRLHLETRMEELSLKEEQRAVKRRELDKKETEYIKSRRIRLTGHSFESIRIIGRGAFGEVRLVKMKKNNKVFAMKKLDKSKMIEKHQTVHVRSERDILADNNNVNGNNPWIVSLYYSFQDTNYLYLIMEYVPGGDMMTQLIKYDTFTEDATRFYIAETVLALHSIHKMSYIHRDIKPDNLLIDSKGHIKVSDFGLCTGLQTNRVPTLAEIYKKYESDSLTEEDKTSLGRAARFDSWKRQRRVLAYSNVGTPDYTAPEVLMQNGYSAECDWWSVGVIMFEMLVGYPPFCSETQRETYHKIMNWKYTLPKIMEEAKAEVSLSPEAQDLIERLLTDSYRRIGANGAEEIQAHPFFKGVNWKSLRESTPPIVPQLTSPLDTSNFDHYDEEPSATHPEPMPVSKSRRKINSFDIPFIGYTYRNFEAMRDQFGTVTRDTLNQY</sequence>
<dbReference type="Proteomes" id="UP000001396">
    <property type="component" value="Unassembled WGS sequence"/>
</dbReference>
<feature type="domain" description="Protein kinase" evidence="16">
    <location>
        <begin position="131"/>
        <end position="437"/>
    </location>
</feature>
<evidence type="ECO:0000256" key="12">
    <source>
        <dbReference type="ARBA" id="ARBA00048679"/>
    </source>
</evidence>
<dbReference type="InterPro" id="IPR017892">
    <property type="entry name" value="Pkinase_C"/>
</dbReference>
<dbReference type="InterPro" id="IPR000719">
    <property type="entry name" value="Prot_kinase_dom"/>
</dbReference>
<keyword evidence="4" id="KW-0963">Cytoplasm</keyword>
<evidence type="ECO:0000256" key="7">
    <source>
        <dbReference type="ARBA" id="ARBA00022679"/>
    </source>
</evidence>
<feature type="compositionally biased region" description="Basic and acidic residues" evidence="15">
    <location>
        <begin position="1"/>
        <end position="16"/>
    </location>
</feature>
<dbReference type="FunFam" id="1.10.510.10:FF:000086">
    <property type="entry name" value="Non-specific serine/threonine protein kinase"/>
    <property type="match status" value="1"/>
</dbReference>
<dbReference type="PROSITE" id="PS50011">
    <property type="entry name" value="PROTEIN_KINASE_DOM"/>
    <property type="match status" value="1"/>
</dbReference>
<evidence type="ECO:0000313" key="19">
    <source>
        <dbReference type="Proteomes" id="UP000001396"/>
    </source>
</evidence>
<keyword evidence="7" id="KW-0808">Transferase</keyword>
<evidence type="ECO:0000256" key="6">
    <source>
        <dbReference type="ARBA" id="ARBA00022553"/>
    </source>
</evidence>
<dbReference type="AlphaFoldDB" id="D3B1I2"/>
<dbReference type="GeneID" id="31357681"/>
<gene>
    <name evidence="18" type="primary">ndrB</name>
    <name evidence="18" type="ORF">PPL_02156</name>
</gene>
<comment type="similarity">
    <text evidence="2">Belongs to the protein kinase superfamily. AGC Ser/Thr protein kinase family.</text>
</comment>
<dbReference type="SMART" id="SM00133">
    <property type="entry name" value="S_TK_X"/>
    <property type="match status" value="1"/>
</dbReference>
<dbReference type="InterPro" id="IPR050839">
    <property type="entry name" value="Rho-assoc_Ser/Thr_Kinase"/>
</dbReference>
<dbReference type="FunFam" id="3.30.200.20:FF:000192">
    <property type="entry name" value="Serine/threonine-protein kinase cot-1"/>
    <property type="match status" value="1"/>
</dbReference>
<comment type="catalytic activity">
    <reaction evidence="11">
        <text>L-threonyl-[protein] + ATP = O-phospho-L-threonyl-[protein] + ADP + H(+)</text>
        <dbReference type="Rhea" id="RHEA:46608"/>
        <dbReference type="Rhea" id="RHEA-COMP:11060"/>
        <dbReference type="Rhea" id="RHEA-COMP:11605"/>
        <dbReference type="ChEBI" id="CHEBI:15378"/>
        <dbReference type="ChEBI" id="CHEBI:30013"/>
        <dbReference type="ChEBI" id="CHEBI:30616"/>
        <dbReference type="ChEBI" id="CHEBI:61977"/>
        <dbReference type="ChEBI" id="CHEBI:456216"/>
        <dbReference type="EC" id="2.7.11.1"/>
    </reaction>
</comment>
<reference evidence="18 19" key="1">
    <citation type="journal article" date="2011" name="Genome Res.">
        <title>Phylogeny-wide analysis of social amoeba genomes highlights ancient origins for complex intercellular communication.</title>
        <authorList>
            <person name="Heidel A.J."/>
            <person name="Lawal H.M."/>
            <person name="Felder M."/>
            <person name="Schilde C."/>
            <person name="Helps N.R."/>
            <person name="Tunggal B."/>
            <person name="Rivero F."/>
            <person name="John U."/>
            <person name="Schleicher M."/>
            <person name="Eichinger L."/>
            <person name="Platzer M."/>
            <person name="Noegel A.A."/>
            <person name="Schaap P."/>
            <person name="Gloeckner G."/>
        </authorList>
    </citation>
    <scope>NUCLEOTIDE SEQUENCE [LARGE SCALE GENOMIC DNA]</scope>
    <source>
        <strain evidence="19">ATCC 26659 / Pp 5 / PN500</strain>
    </source>
</reference>
<keyword evidence="6" id="KW-0597">Phosphoprotein</keyword>
<dbReference type="PROSITE" id="PS00107">
    <property type="entry name" value="PROTEIN_KINASE_ATP"/>
    <property type="match status" value="1"/>
</dbReference>
<keyword evidence="9" id="KW-0418">Kinase</keyword>
<dbReference type="GO" id="GO:0031032">
    <property type="term" value="P:actomyosin structure organization"/>
    <property type="evidence" value="ECO:0007669"/>
    <property type="project" value="TreeGrafter"/>
</dbReference>
<dbReference type="InParanoid" id="D3B1I2"/>
<dbReference type="OMA" id="FPRKQLA"/>
<evidence type="ECO:0000256" key="9">
    <source>
        <dbReference type="ARBA" id="ARBA00022777"/>
    </source>
</evidence>
<evidence type="ECO:0000256" key="4">
    <source>
        <dbReference type="ARBA" id="ARBA00022490"/>
    </source>
</evidence>
<organism evidence="18 19">
    <name type="scientific">Heterostelium pallidum (strain ATCC 26659 / Pp 5 / PN500)</name>
    <name type="common">Cellular slime mold</name>
    <name type="synonym">Polysphondylium pallidum</name>
    <dbReference type="NCBI Taxonomy" id="670386"/>
    <lineage>
        <taxon>Eukaryota</taxon>
        <taxon>Amoebozoa</taxon>
        <taxon>Evosea</taxon>
        <taxon>Eumycetozoa</taxon>
        <taxon>Dictyostelia</taxon>
        <taxon>Acytosteliales</taxon>
        <taxon>Acytosteliaceae</taxon>
        <taxon>Heterostelium</taxon>
    </lineage>
</organism>
<dbReference type="Pfam" id="PF00069">
    <property type="entry name" value="Pkinase"/>
    <property type="match status" value="1"/>
</dbReference>
<evidence type="ECO:0000256" key="8">
    <source>
        <dbReference type="ARBA" id="ARBA00022741"/>
    </source>
</evidence>
<dbReference type="FunCoup" id="D3B1I2">
    <property type="interactions" value="53"/>
</dbReference>
<dbReference type="CDD" id="cd05599">
    <property type="entry name" value="STKc_NDR_like"/>
    <property type="match status" value="1"/>
</dbReference>
<comment type="catalytic activity">
    <reaction evidence="12">
        <text>L-seryl-[protein] + ATP = O-phospho-L-seryl-[protein] + ADP + H(+)</text>
        <dbReference type="Rhea" id="RHEA:17989"/>
        <dbReference type="Rhea" id="RHEA-COMP:9863"/>
        <dbReference type="Rhea" id="RHEA-COMP:11604"/>
        <dbReference type="ChEBI" id="CHEBI:15378"/>
        <dbReference type="ChEBI" id="CHEBI:29999"/>
        <dbReference type="ChEBI" id="CHEBI:30616"/>
        <dbReference type="ChEBI" id="CHEBI:83421"/>
        <dbReference type="ChEBI" id="CHEBI:456216"/>
        <dbReference type="EC" id="2.7.11.1"/>
    </reaction>
</comment>
<feature type="compositionally biased region" description="Polar residues" evidence="15">
    <location>
        <begin position="455"/>
        <end position="465"/>
    </location>
</feature>
<keyword evidence="14" id="KW-0175">Coiled coil</keyword>
<keyword evidence="19" id="KW-1185">Reference proteome</keyword>
<dbReference type="EC" id="2.7.11.1" evidence="3"/>
<evidence type="ECO:0000313" key="18">
    <source>
        <dbReference type="EMBL" id="EFA85156.1"/>
    </source>
</evidence>
<dbReference type="InterPro" id="IPR000961">
    <property type="entry name" value="AGC-kinase_C"/>
</dbReference>
<dbReference type="STRING" id="670386.D3B1I2"/>
<dbReference type="PROSITE" id="PS51285">
    <property type="entry name" value="AGC_KINASE_CTER"/>
    <property type="match status" value="1"/>
</dbReference>
<dbReference type="Gene3D" id="1.10.510.10">
    <property type="entry name" value="Transferase(Phosphotransferase) domain 1"/>
    <property type="match status" value="1"/>
</dbReference>
<comment type="subcellular location">
    <subcellularLocation>
        <location evidence="1">Cytoplasm</location>
    </subcellularLocation>
</comment>
<keyword evidence="5" id="KW-0723">Serine/threonine-protein kinase</keyword>
<evidence type="ECO:0000256" key="3">
    <source>
        <dbReference type="ARBA" id="ARBA00012513"/>
    </source>
</evidence>
<dbReference type="PANTHER" id="PTHR22988">
    <property type="entry name" value="MYOTONIC DYSTROPHY S/T KINASE-RELATED"/>
    <property type="match status" value="1"/>
</dbReference>
<feature type="coiled-coil region" evidence="14">
    <location>
        <begin position="80"/>
        <end position="117"/>
    </location>
</feature>
<evidence type="ECO:0000256" key="14">
    <source>
        <dbReference type="SAM" id="Coils"/>
    </source>
</evidence>
<dbReference type="InterPro" id="IPR008271">
    <property type="entry name" value="Ser/Thr_kinase_AS"/>
</dbReference>
<feature type="binding site" evidence="13">
    <location>
        <position position="160"/>
    </location>
    <ligand>
        <name>ATP</name>
        <dbReference type="ChEBI" id="CHEBI:30616"/>
    </ligand>
</feature>
<dbReference type="RefSeq" id="XP_020437265.1">
    <property type="nucleotide sequence ID" value="XM_020573148.1"/>
</dbReference>
<dbReference type="Gene3D" id="3.30.200.20">
    <property type="entry name" value="Phosphorylase Kinase, domain 1"/>
    <property type="match status" value="1"/>
</dbReference>
<dbReference type="InterPro" id="IPR011009">
    <property type="entry name" value="Kinase-like_dom_sf"/>
</dbReference>
<dbReference type="InterPro" id="IPR059233">
    <property type="entry name" value="MobB_NdrA/B/Cbk1"/>
</dbReference>
<dbReference type="GO" id="GO:0106310">
    <property type="term" value="F:protein serine kinase activity"/>
    <property type="evidence" value="ECO:0007669"/>
    <property type="project" value="RHEA"/>
</dbReference>
<dbReference type="GO" id="GO:0005524">
    <property type="term" value="F:ATP binding"/>
    <property type="evidence" value="ECO:0007669"/>
    <property type="project" value="UniProtKB-UniRule"/>
</dbReference>
<feature type="region of interest" description="Disordered" evidence="15">
    <location>
        <begin position="453"/>
        <end position="485"/>
    </location>
</feature>
<dbReference type="PANTHER" id="PTHR22988:SF71">
    <property type="entry name" value="CITRON RHO-INTERACTING KINASE"/>
    <property type="match status" value="1"/>
</dbReference>
<protein>
    <recommendedName>
        <fullName evidence="3">non-specific serine/threonine protein kinase</fullName>
        <ecNumber evidence="3">2.7.11.1</ecNumber>
    </recommendedName>
</protein>
<evidence type="ECO:0000259" key="17">
    <source>
        <dbReference type="PROSITE" id="PS51285"/>
    </source>
</evidence>
<feature type="domain" description="AGC-kinase C-terminal" evidence="17">
    <location>
        <begin position="438"/>
        <end position="511"/>
    </location>
</feature>
<dbReference type="GO" id="GO:0071944">
    <property type="term" value="C:cell periphery"/>
    <property type="evidence" value="ECO:0007669"/>
    <property type="project" value="UniProtKB-ARBA"/>
</dbReference>
<dbReference type="EMBL" id="ADBJ01000008">
    <property type="protein sequence ID" value="EFA85156.1"/>
    <property type="molecule type" value="Genomic_DNA"/>
</dbReference>
<evidence type="ECO:0000256" key="10">
    <source>
        <dbReference type="ARBA" id="ARBA00022840"/>
    </source>
</evidence>
<dbReference type="GO" id="GO:0004674">
    <property type="term" value="F:protein serine/threonine kinase activity"/>
    <property type="evidence" value="ECO:0007669"/>
    <property type="project" value="UniProtKB-KW"/>
</dbReference>
<accession>D3B1I2</accession>
<dbReference type="SMART" id="SM00220">
    <property type="entry name" value="S_TKc"/>
    <property type="match status" value="1"/>
</dbReference>
<dbReference type="CDD" id="cd21742">
    <property type="entry name" value="MobB_NDR_LATS-like"/>
    <property type="match status" value="1"/>
</dbReference>
<feature type="compositionally biased region" description="Acidic residues" evidence="15">
    <location>
        <begin position="17"/>
        <end position="50"/>
    </location>
</feature>
<evidence type="ECO:0000256" key="2">
    <source>
        <dbReference type="ARBA" id="ARBA00009903"/>
    </source>
</evidence>
<proteinExistence type="inferred from homology"/>
<dbReference type="SUPFAM" id="SSF56112">
    <property type="entry name" value="Protein kinase-like (PK-like)"/>
    <property type="match status" value="1"/>
</dbReference>
<dbReference type="InterPro" id="IPR017441">
    <property type="entry name" value="Protein_kinase_ATP_BS"/>
</dbReference>
<evidence type="ECO:0000256" key="13">
    <source>
        <dbReference type="PROSITE-ProRule" id="PRU10141"/>
    </source>
</evidence>
<evidence type="ECO:0000259" key="16">
    <source>
        <dbReference type="PROSITE" id="PS50011"/>
    </source>
</evidence>
<keyword evidence="8 13" id="KW-0547">Nucleotide-binding</keyword>